<evidence type="ECO:0000256" key="4">
    <source>
        <dbReference type="ARBA" id="ARBA00023014"/>
    </source>
</evidence>
<sequence>MAWIKVAQVDDIAIGEMMQIPLDEDDLALYRLEDGFYATSDICTHAAQSLSSGTLQEHVVACPKHGGKFDVRTGQAVAFPCVMPVQTYDVEIRDGAVWLDYEE</sequence>
<comment type="caution">
    <text evidence="8">The sequence shown here is derived from an EMBL/GenBank/DDBJ whole genome shotgun (WGS) entry which is preliminary data.</text>
</comment>
<evidence type="ECO:0000256" key="6">
    <source>
        <dbReference type="ARBA" id="ARBA00038001"/>
    </source>
</evidence>
<protein>
    <submittedName>
        <fullName evidence="8">Non-heme iron oxygenase ferredoxin subunit</fullName>
    </submittedName>
</protein>
<dbReference type="SUPFAM" id="SSF50022">
    <property type="entry name" value="ISP domain"/>
    <property type="match status" value="1"/>
</dbReference>
<keyword evidence="4" id="KW-0411">Iron-sulfur</keyword>
<name>A0ABW4JCI3_9BACL</name>
<evidence type="ECO:0000313" key="8">
    <source>
        <dbReference type="EMBL" id="MFD1673419.1"/>
    </source>
</evidence>
<keyword evidence="3" id="KW-0408">Iron</keyword>
<comment type="similarity">
    <text evidence="6">Belongs to the bacterial ring-hydroxylating dioxygenase ferredoxin component family.</text>
</comment>
<evidence type="ECO:0000256" key="5">
    <source>
        <dbReference type="ARBA" id="ARBA00034078"/>
    </source>
</evidence>
<gene>
    <name evidence="8" type="ORF">ACFSB2_01610</name>
</gene>
<dbReference type="EMBL" id="JBHUCX010000004">
    <property type="protein sequence ID" value="MFD1673419.1"/>
    <property type="molecule type" value="Genomic_DNA"/>
</dbReference>
<reference evidence="9" key="1">
    <citation type="journal article" date="2019" name="Int. J. Syst. Evol. Microbiol.">
        <title>The Global Catalogue of Microorganisms (GCM) 10K type strain sequencing project: providing services to taxonomists for standard genome sequencing and annotation.</title>
        <authorList>
            <consortium name="The Broad Institute Genomics Platform"/>
            <consortium name="The Broad Institute Genome Sequencing Center for Infectious Disease"/>
            <person name="Wu L."/>
            <person name="Ma J."/>
        </authorList>
    </citation>
    <scope>NUCLEOTIDE SEQUENCE [LARGE SCALE GENOMIC DNA]</scope>
    <source>
        <strain evidence="9">CGMCC 1.12286</strain>
    </source>
</reference>
<keyword evidence="9" id="KW-1185">Reference proteome</keyword>
<organism evidence="8 9">
    <name type="scientific">Alicyclobacillus fodiniaquatilis</name>
    <dbReference type="NCBI Taxonomy" id="1661150"/>
    <lineage>
        <taxon>Bacteria</taxon>
        <taxon>Bacillati</taxon>
        <taxon>Bacillota</taxon>
        <taxon>Bacilli</taxon>
        <taxon>Bacillales</taxon>
        <taxon>Alicyclobacillaceae</taxon>
        <taxon>Alicyclobacillus</taxon>
    </lineage>
</organism>
<accession>A0ABW4JCI3</accession>
<dbReference type="InterPro" id="IPR017941">
    <property type="entry name" value="Rieske_2Fe-2S"/>
</dbReference>
<dbReference type="CDD" id="cd03528">
    <property type="entry name" value="Rieske_RO_ferredoxin"/>
    <property type="match status" value="1"/>
</dbReference>
<dbReference type="PROSITE" id="PS51296">
    <property type="entry name" value="RIESKE"/>
    <property type="match status" value="1"/>
</dbReference>
<dbReference type="PANTHER" id="PTHR21496">
    <property type="entry name" value="FERREDOXIN-RELATED"/>
    <property type="match status" value="1"/>
</dbReference>
<evidence type="ECO:0000313" key="9">
    <source>
        <dbReference type="Proteomes" id="UP001597079"/>
    </source>
</evidence>
<dbReference type="Proteomes" id="UP001597079">
    <property type="component" value="Unassembled WGS sequence"/>
</dbReference>
<feature type="domain" description="Rieske" evidence="7">
    <location>
        <begin position="4"/>
        <end position="99"/>
    </location>
</feature>
<dbReference type="RefSeq" id="WP_377940808.1">
    <property type="nucleotide sequence ID" value="NZ_JBHUCX010000004.1"/>
</dbReference>
<comment type="cofactor">
    <cofactor evidence="5">
        <name>[2Fe-2S] cluster</name>
        <dbReference type="ChEBI" id="CHEBI:190135"/>
    </cofactor>
</comment>
<evidence type="ECO:0000256" key="3">
    <source>
        <dbReference type="ARBA" id="ARBA00023004"/>
    </source>
</evidence>
<keyword evidence="1" id="KW-0001">2Fe-2S</keyword>
<keyword evidence="2" id="KW-0479">Metal-binding</keyword>
<evidence type="ECO:0000259" key="7">
    <source>
        <dbReference type="PROSITE" id="PS51296"/>
    </source>
</evidence>
<evidence type="ECO:0000256" key="2">
    <source>
        <dbReference type="ARBA" id="ARBA00022723"/>
    </source>
</evidence>
<dbReference type="Gene3D" id="2.102.10.10">
    <property type="entry name" value="Rieske [2Fe-2S] iron-sulphur domain"/>
    <property type="match status" value="1"/>
</dbReference>
<dbReference type="InterPro" id="IPR036922">
    <property type="entry name" value="Rieske_2Fe-2S_sf"/>
</dbReference>
<dbReference type="PANTHER" id="PTHR21496:SF0">
    <property type="entry name" value="RIESKE DOMAIN-CONTAINING PROTEIN"/>
    <property type="match status" value="1"/>
</dbReference>
<evidence type="ECO:0000256" key="1">
    <source>
        <dbReference type="ARBA" id="ARBA00022714"/>
    </source>
</evidence>
<dbReference type="Pfam" id="PF00355">
    <property type="entry name" value="Rieske"/>
    <property type="match status" value="1"/>
</dbReference>
<proteinExistence type="inferred from homology"/>